<dbReference type="PANTHER" id="PTHR31001">
    <property type="entry name" value="UNCHARACTERIZED TRANSCRIPTIONAL REGULATORY PROTEIN"/>
    <property type="match status" value="1"/>
</dbReference>
<dbReference type="GO" id="GO:0008270">
    <property type="term" value="F:zinc ion binding"/>
    <property type="evidence" value="ECO:0007669"/>
    <property type="project" value="InterPro"/>
</dbReference>
<evidence type="ECO:0000256" key="1">
    <source>
        <dbReference type="ARBA" id="ARBA00004123"/>
    </source>
</evidence>
<dbReference type="GO" id="GO:0003677">
    <property type="term" value="F:DNA binding"/>
    <property type="evidence" value="ECO:0007669"/>
    <property type="project" value="InterPro"/>
</dbReference>
<dbReference type="InterPro" id="IPR007219">
    <property type="entry name" value="XnlR_reg_dom"/>
</dbReference>
<dbReference type="PANTHER" id="PTHR31001:SF87">
    <property type="entry name" value="COL-21"/>
    <property type="match status" value="1"/>
</dbReference>
<dbReference type="AlphaFoldDB" id="A0A1J9QSG7"/>
<gene>
    <name evidence="4" type="ORF">AJ78_00843</name>
</gene>
<keyword evidence="2" id="KW-0539">Nucleus</keyword>
<dbReference type="Pfam" id="PF04082">
    <property type="entry name" value="Fungal_trans"/>
    <property type="match status" value="1"/>
</dbReference>
<evidence type="ECO:0000313" key="5">
    <source>
        <dbReference type="Proteomes" id="UP000182235"/>
    </source>
</evidence>
<accession>A0A1J9QSG7</accession>
<comment type="caution">
    <text evidence="4">The sequence shown here is derived from an EMBL/GenBank/DDBJ whole genome shotgun (WGS) entry which is preliminary data.</text>
</comment>
<dbReference type="GO" id="GO:0006351">
    <property type="term" value="P:DNA-templated transcription"/>
    <property type="evidence" value="ECO:0007669"/>
    <property type="project" value="InterPro"/>
</dbReference>
<keyword evidence="5" id="KW-1185">Reference proteome</keyword>
<dbReference type="EMBL" id="LGRN01000016">
    <property type="protein sequence ID" value="OJD19143.1"/>
    <property type="molecule type" value="Genomic_DNA"/>
</dbReference>
<protein>
    <recommendedName>
        <fullName evidence="3">Xylanolytic transcriptional activator regulatory domain-containing protein</fullName>
    </recommendedName>
</protein>
<dbReference type="OrthoDB" id="5344325at2759"/>
<dbReference type="VEuPathDB" id="FungiDB:AJ78_00843"/>
<comment type="subcellular location">
    <subcellularLocation>
        <location evidence="1">Nucleus</location>
    </subcellularLocation>
</comment>
<dbReference type="InterPro" id="IPR050613">
    <property type="entry name" value="Sec_Metabolite_Reg"/>
</dbReference>
<name>A0A1J9QSG7_9EURO</name>
<dbReference type="Proteomes" id="UP000182235">
    <property type="component" value="Unassembled WGS sequence"/>
</dbReference>
<evidence type="ECO:0000256" key="2">
    <source>
        <dbReference type="ARBA" id="ARBA00023242"/>
    </source>
</evidence>
<evidence type="ECO:0000313" key="4">
    <source>
        <dbReference type="EMBL" id="OJD19143.1"/>
    </source>
</evidence>
<dbReference type="STRING" id="1447872.A0A1J9QSG7"/>
<sequence length="578" mass="65809">MRLLWNRIDSIWHLNAADPRATGTKRCPPEDSQQCCPHIHGRKTGLGDPRETDEQFMVFIARRGVWLSEDSQTNTMGLLRRIDLCEEEVHHNGRAQDISPETALEIQEKLYKMPGRATLNVLVRHFVGEVNWMDQLVHVPWFIVQYQQWWTVKKPSSAFWVEFAVLFLRICSYASQFLPSPSHTIESIQGIPLANIRKRCDDVADNLALICTHLNPRGGILRVQHLAFVGLKSLCEGRTNDFRDKLRCAIHAAQRVGLDKVDIPSMLDMNEMEKEMRRRIFCNLYIWDSFLSRQLDRPAILSSCLGPENMPSMQFGPDDDDTQGLDDFTQHILQARLANFWKNSGSNLGSEYDIILAEERYEKFCSDYLVTLPSVFALQPDRECDERDPTLRQEREVLHIAIFESLCYNFRPVLLQNSNEVQCLPKYKKTLLSSQQKALAVAAQRVLKGTSTLHALMGNSQTRFPHIILPTFEAAVLLVNLCMDPHFPTQDETHGPSPFKVDPLGAGMVNLQREECMQAVSDALSCLQTLAEVSIMAEVGAQTLAQLHERLMRGSANVDRNTQGIKNDMTLVNDNPIR</sequence>
<reference evidence="4 5" key="1">
    <citation type="submission" date="2015-07" db="EMBL/GenBank/DDBJ databases">
        <title>Emmonsia species relationships and genome sequence.</title>
        <authorList>
            <consortium name="The Broad Institute Genomics Platform"/>
            <person name="Cuomo C.A."/>
            <person name="Munoz J.F."/>
            <person name="Imamovic A."/>
            <person name="Priest M.E."/>
            <person name="Young S."/>
            <person name="Clay O.K."/>
            <person name="McEwen J.G."/>
        </authorList>
    </citation>
    <scope>NUCLEOTIDE SEQUENCE [LARGE SCALE GENOMIC DNA]</scope>
    <source>
        <strain evidence="4 5">UAMH 9510</strain>
    </source>
</reference>
<organism evidence="4 5">
    <name type="scientific">Emergomyces pasteurianus Ep9510</name>
    <dbReference type="NCBI Taxonomy" id="1447872"/>
    <lineage>
        <taxon>Eukaryota</taxon>
        <taxon>Fungi</taxon>
        <taxon>Dikarya</taxon>
        <taxon>Ascomycota</taxon>
        <taxon>Pezizomycotina</taxon>
        <taxon>Eurotiomycetes</taxon>
        <taxon>Eurotiomycetidae</taxon>
        <taxon>Onygenales</taxon>
        <taxon>Ajellomycetaceae</taxon>
        <taxon>Emergomyces</taxon>
    </lineage>
</organism>
<proteinExistence type="predicted"/>
<evidence type="ECO:0000259" key="3">
    <source>
        <dbReference type="Pfam" id="PF04082"/>
    </source>
</evidence>
<feature type="domain" description="Xylanolytic transcriptional activator regulatory" evidence="3">
    <location>
        <begin position="137"/>
        <end position="302"/>
    </location>
</feature>
<dbReference type="CDD" id="cd12148">
    <property type="entry name" value="fungal_TF_MHR"/>
    <property type="match status" value="1"/>
</dbReference>
<dbReference type="GO" id="GO:0005634">
    <property type="term" value="C:nucleus"/>
    <property type="evidence" value="ECO:0007669"/>
    <property type="project" value="UniProtKB-SubCell"/>
</dbReference>